<feature type="region of interest" description="Disordered" evidence="4">
    <location>
        <begin position="1"/>
        <end position="23"/>
    </location>
</feature>
<dbReference type="PANTHER" id="PTHR11019">
    <property type="entry name" value="HTH-TYPE TRANSCRIPTIONAL REGULATOR NIMR"/>
    <property type="match status" value="1"/>
</dbReference>
<name>A0A2R4XJY0_9BURK</name>
<dbReference type="PANTHER" id="PTHR11019:SF159">
    <property type="entry name" value="TRANSCRIPTIONAL REGULATOR-RELATED"/>
    <property type="match status" value="1"/>
</dbReference>
<dbReference type="GO" id="GO:0003700">
    <property type="term" value="F:DNA-binding transcription factor activity"/>
    <property type="evidence" value="ECO:0007669"/>
    <property type="project" value="InterPro"/>
</dbReference>
<dbReference type="Gene3D" id="1.10.10.60">
    <property type="entry name" value="Homeodomain-like"/>
    <property type="match status" value="2"/>
</dbReference>
<dbReference type="Pfam" id="PF12833">
    <property type="entry name" value="HTH_18"/>
    <property type="match status" value="1"/>
</dbReference>
<dbReference type="CDD" id="cd06124">
    <property type="entry name" value="cupin_NimR-like_N"/>
    <property type="match status" value="1"/>
</dbReference>
<proteinExistence type="predicted"/>
<dbReference type="Pfam" id="PF02311">
    <property type="entry name" value="AraC_binding"/>
    <property type="match status" value="1"/>
</dbReference>
<evidence type="ECO:0000256" key="4">
    <source>
        <dbReference type="SAM" id="MobiDB-lite"/>
    </source>
</evidence>
<keyword evidence="2" id="KW-0238">DNA-binding</keyword>
<evidence type="ECO:0000313" key="6">
    <source>
        <dbReference type="EMBL" id="AWB34135.1"/>
    </source>
</evidence>
<evidence type="ECO:0000256" key="3">
    <source>
        <dbReference type="ARBA" id="ARBA00023163"/>
    </source>
</evidence>
<dbReference type="Proteomes" id="UP000244571">
    <property type="component" value="Chromosome"/>
</dbReference>
<reference evidence="6 7" key="1">
    <citation type="submission" date="2018-04" db="EMBL/GenBank/DDBJ databases">
        <title>Bordetella sp. HZ20 isolated from seawater.</title>
        <authorList>
            <person name="Sun C."/>
        </authorList>
    </citation>
    <scope>NUCLEOTIDE SEQUENCE [LARGE SCALE GENOMIC DNA]</scope>
    <source>
        <strain evidence="6 7">HZ20</strain>
    </source>
</reference>
<keyword evidence="3" id="KW-0804">Transcription</keyword>
<dbReference type="RefSeq" id="WP_108621551.1">
    <property type="nucleotide sequence ID" value="NZ_CP028901.1"/>
</dbReference>
<dbReference type="SMART" id="SM00342">
    <property type="entry name" value="HTH_ARAC"/>
    <property type="match status" value="1"/>
</dbReference>
<dbReference type="InterPro" id="IPR003313">
    <property type="entry name" value="AraC-bd"/>
</dbReference>
<evidence type="ECO:0000313" key="7">
    <source>
        <dbReference type="Proteomes" id="UP000244571"/>
    </source>
</evidence>
<sequence length="292" mass="32343">MIPKPPSPSLALQTLSHHPDAKSANAVPRAVVAFARTDRAGHVIARHSHERDQLVYAIKGVMSIEALNTVWTIPPSYGLWIPATVEHSVRMDTEVEMRTLYISSGVVPFPDNECQVRAISPLLRELIIRAVTISPLYDEYGPDGRLMQVIVDEIAQQVSAPLGLRFPSDKRLAELCQHVLDHLGESEPIGRLGSRVGLSERSVMRLFPQQTGMTFHAWRQQARLMRAFSLAEQNRPLGLIASELGYSSSAAFAKMFRRVFGASPRILLRATQGASVGSWKGRPWDDQHQGGV</sequence>
<evidence type="ECO:0000256" key="1">
    <source>
        <dbReference type="ARBA" id="ARBA00023015"/>
    </source>
</evidence>
<dbReference type="KEGG" id="boz:DBV39_10930"/>
<gene>
    <name evidence="6" type="ORF">DBV39_10930</name>
</gene>
<keyword evidence="7" id="KW-1185">Reference proteome</keyword>
<accession>A0A2R4XJY0</accession>
<dbReference type="PROSITE" id="PS01124">
    <property type="entry name" value="HTH_ARAC_FAMILY_2"/>
    <property type="match status" value="1"/>
</dbReference>
<dbReference type="SUPFAM" id="SSF51182">
    <property type="entry name" value="RmlC-like cupins"/>
    <property type="match status" value="1"/>
</dbReference>
<dbReference type="InterPro" id="IPR018060">
    <property type="entry name" value="HTH_AraC"/>
</dbReference>
<evidence type="ECO:0000256" key="2">
    <source>
        <dbReference type="ARBA" id="ARBA00023125"/>
    </source>
</evidence>
<dbReference type="InterPro" id="IPR011051">
    <property type="entry name" value="RmlC_Cupin_sf"/>
</dbReference>
<dbReference type="AlphaFoldDB" id="A0A2R4XJY0"/>
<dbReference type="GO" id="GO:0043565">
    <property type="term" value="F:sequence-specific DNA binding"/>
    <property type="evidence" value="ECO:0007669"/>
    <property type="project" value="InterPro"/>
</dbReference>
<dbReference type="Gene3D" id="2.60.120.10">
    <property type="entry name" value="Jelly Rolls"/>
    <property type="match status" value="1"/>
</dbReference>
<dbReference type="OrthoDB" id="2536004at2"/>
<feature type="domain" description="HTH araC/xylS-type" evidence="5">
    <location>
        <begin position="173"/>
        <end position="270"/>
    </location>
</feature>
<dbReference type="SUPFAM" id="SSF46689">
    <property type="entry name" value="Homeodomain-like"/>
    <property type="match status" value="1"/>
</dbReference>
<evidence type="ECO:0000259" key="5">
    <source>
        <dbReference type="PROSITE" id="PS01124"/>
    </source>
</evidence>
<dbReference type="EMBL" id="CP028901">
    <property type="protein sequence ID" value="AWB34135.1"/>
    <property type="molecule type" value="Genomic_DNA"/>
</dbReference>
<dbReference type="InterPro" id="IPR014710">
    <property type="entry name" value="RmlC-like_jellyroll"/>
</dbReference>
<keyword evidence="1" id="KW-0805">Transcription regulation</keyword>
<dbReference type="InterPro" id="IPR009057">
    <property type="entry name" value="Homeodomain-like_sf"/>
</dbReference>
<protein>
    <submittedName>
        <fullName evidence="6">AraC family transcriptional regulator</fullName>
    </submittedName>
</protein>
<organism evidence="6 7">
    <name type="scientific">Orrella marina</name>
    <dbReference type="NCBI Taxonomy" id="2163011"/>
    <lineage>
        <taxon>Bacteria</taxon>
        <taxon>Pseudomonadati</taxon>
        <taxon>Pseudomonadota</taxon>
        <taxon>Betaproteobacteria</taxon>
        <taxon>Burkholderiales</taxon>
        <taxon>Alcaligenaceae</taxon>
        <taxon>Orrella</taxon>
    </lineage>
</organism>